<dbReference type="RefSeq" id="WP_038092808.1">
    <property type="nucleotide sequence ID" value="NZ_JHEG04000001.1"/>
</dbReference>
<accession>A0A0C1QM27</accession>
<protein>
    <submittedName>
        <fullName evidence="2">Uncharacterized protein</fullName>
    </submittedName>
</protein>
<gene>
    <name evidence="2" type="ORF">DA73_0234890</name>
</gene>
<feature type="region of interest" description="Disordered" evidence="1">
    <location>
        <begin position="52"/>
        <end position="85"/>
    </location>
</feature>
<evidence type="ECO:0000313" key="2">
    <source>
        <dbReference type="EMBL" id="KIE06554.1"/>
    </source>
</evidence>
<proteinExistence type="predicted"/>
<organism evidence="2">
    <name type="scientific">Tolypothrix bouteillei VB521301</name>
    <dbReference type="NCBI Taxonomy" id="1479485"/>
    <lineage>
        <taxon>Bacteria</taxon>
        <taxon>Bacillati</taxon>
        <taxon>Cyanobacteriota</taxon>
        <taxon>Cyanophyceae</taxon>
        <taxon>Nostocales</taxon>
        <taxon>Tolypothrichaceae</taxon>
        <taxon>Tolypothrix</taxon>
    </lineage>
</organism>
<comment type="caution">
    <text evidence="2">The sequence shown here is derived from an EMBL/GenBank/DDBJ whole genome shotgun (WGS) entry which is preliminary data.</text>
</comment>
<feature type="compositionally biased region" description="Pro residues" evidence="1">
    <location>
        <begin position="58"/>
        <end position="69"/>
    </location>
</feature>
<name>A0A0C1QM27_9CYAN</name>
<dbReference type="AlphaFoldDB" id="A0A0C1QM27"/>
<evidence type="ECO:0000256" key="1">
    <source>
        <dbReference type="SAM" id="MobiDB-lite"/>
    </source>
</evidence>
<dbReference type="EMBL" id="JHEG02000059">
    <property type="protein sequence ID" value="KIE06554.1"/>
    <property type="molecule type" value="Genomic_DNA"/>
</dbReference>
<reference evidence="2" key="1">
    <citation type="journal article" date="2015" name="Genome Announc.">
        <title>Draft Genome Sequence of Tolypothrix boutellei Strain VB521301.</title>
        <authorList>
            <person name="Chandrababunaidu M.M."/>
            <person name="Singh D."/>
            <person name="Sen D."/>
            <person name="Bhan S."/>
            <person name="Das S."/>
            <person name="Gupta A."/>
            <person name="Adhikary S.P."/>
            <person name="Tripathy S."/>
        </authorList>
    </citation>
    <scope>NUCLEOTIDE SEQUENCE</scope>
    <source>
        <strain evidence="2">VB521301</strain>
    </source>
</reference>
<sequence length="383" mass="42780">MKRTIKRNIAIFSHDLFVRVTVGCLQLQLLAIGSVGILTLCSSSRVLAAPENFNPGLQLPPPPPPPIPKPPKRTSPPATSTQPTKPIAVLKSIQTDFRRHTDNFGQENLFIEPTAQFQLRDGNKIWFKTGINYFENAKVESITNVPFQIGWEGKVGDLTLQTAAGVDWFNRLSLAPNFKAKVEAPIGMKVSSSGKLLSGVSISGDVEYAPYKFNAITLDNHITALRFGPSIYWQINRNTSFFSTLHLGTYNDNNFEVQSFSRLERKIGQFSVAANLFTWNYTNDLESTSGYFSPPDFLVYNAEVAWEGDIFEFLRCRLAASLGQQRLKGEFDIANNYQARCTAKLSKNIEADLGYDFSNVRSRDTGENSYSGNSLTGQVRFKF</sequence>